<dbReference type="InterPro" id="IPR037034">
    <property type="entry name" value="RNA_pol_Rpb2_2_sf"/>
</dbReference>
<reference evidence="16" key="1">
    <citation type="journal article" date="2020" name="Nature">
        <title>Giant virus diversity and host interactions through global metagenomics.</title>
        <authorList>
            <person name="Schulz F."/>
            <person name="Roux S."/>
            <person name="Paez-Espino D."/>
            <person name="Jungbluth S."/>
            <person name="Walsh D.A."/>
            <person name="Denef V.J."/>
            <person name="McMahon K.D."/>
            <person name="Konstantinidis K.T."/>
            <person name="Eloe-Fadrosh E.A."/>
            <person name="Kyrpides N.C."/>
            <person name="Woyke T."/>
        </authorList>
    </citation>
    <scope>NUCLEOTIDE SEQUENCE</scope>
    <source>
        <strain evidence="16">GVMAG-S-ERX556049-19</strain>
    </source>
</reference>
<dbReference type="Pfam" id="PF04566">
    <property type="entry name" value="RNA_pol_Rpb2_4"/>
    <property type="match status" value="1"/>
</dbReference>
<evidence type="ECO:0000259" key="15">
    <source>
        <dbReference type="Pfam" id="PF04566"/>
    </source>
</evidence>
<evidence type="ECO:0000259" key="12">
    <source>
        <dbReference type="Pfam" id="PF04561"/>
    </source>
</evidence>
<dbReference type="InterPro" id="IPR007645">
    <property type="entry name" value="RNA_pol_Rpb2_3"/>
</dbReference>
<feature type="domain" description="RNA polymerase Rpb2" evidence="14">
    <location>
        <begin position="512"/>
        <end position="574"/>
    </location>
</feature>
<evidence type="ECO:0000313" key="16">
    <source>
        <dbReference type="EMBL" id="QHT38060.1"/>
    </source>
</evidence>
<feature type="domain" description="RNA polymerase beta subunit protrusion" evidence="13">
    <location>
        <begin position="21"/>
        <end position="116"/>
    </location>
</feature>
<evidence type="ECO:0000259" key="14">
    <source>
        <dbReference type="Pfam" id="PF04565"/>
    </source>
</evidence>
<evidence type="ECO:0000256" key="9">
    <source>
        <dbReference type="SAM" id="MobiDB-lite"/>
    </source>
</evidence>
<dbReference type="Gene3D" id="3.90.1100.10">
    <property type="match status" value="1"/>
</dbReference>
<dbReference type="Pfam" id="PF04565">
    <property type="entry name" value="RNA_pol_Rpb2_3"/>
    <property type="match status" value="1"/>
</dbReference>
<evidence type="ECO:0000256" key="6">
    <source>
        <dbReference type="ARBA" id="ARBA00022723"/>
    </source>
</evidence>
<dbReference type="EMBL" id="MN738824">
    <property type="protein sequence ID" value="QHT38060.1"/>
    <property type="molecule type" value="Genomic_DNA"/>
</dbReference>
<feature type="domain" description="DNA-directed RNA polymerase subunit 2 hybrid-binding" evidence="10">
    <location>
        <begin position="788"/>
        <end position="1156"/>
    </location>
</feature>
<keyword evidence="3" id="KW-0240">DNA-directed RNA polymerase</keyword>
<feature type="compositionally biased region" description="Polar residues" evidence="9">
    <location>
        <begin position="1316"/>
        <end position="1328"/>
    </location>
</feature>
<keyword evidence="4" id="KW-0808">Transferase</keyword>
<dbReference type="InterPro" id="IPR007646">
    <property type="entry name" value="RNA_pol_Rpb2_4"/>
</dbReference>
<dbReference type="Pfam" id="PF04560">
    <property type="entry name" value="RNA_pol_Rpb2_7"/>
    <property type="match status" value="1"/>
</dbReference>
<dbReference type="GO" id="GO:0006351">
    <property type="term" value="P:DNA-templated transcription"/>
    <property type="evidence" value="ECO:0007669"/>
    <property type="project" value="InterPro"/>
</dbReference>
<feature type="domain" description="RNA polymerase Rpb2" evidence="12">
    <location>
        <begin position="297"/>
        <end position="428"/>
    </location>
</feature>
<dbReference type="Pfam" id="PF00562">
    <property type="entry name" value="RNA_pol_Rpb2_6"/>
    <property type="match status" value="1"/>
</dbReference>
<dbReference type="SUPFAM" id="SSF64484">
    <property type="entry name" value="beta and beta-prime subunits of DNA dependent RNA-polymerase"/>
    <property type="match status" value="1"/>
</dbReference>
<keyword evidence="8" id="KW-0804">Transcription</keyword>
<evidence type="ECO:0000259" key="10">
    <source>
        <dbReference type="Pfam" id="PF00562"/>
    </source>
</evidence>
<dbReference type="InterPro" id="IPR007641">
    <property type="entry name" value="RNA_pol_Rpb2_7"/>
</dbReference>
<dbReference type="InterPro" id="IPR007121">
    <property type="entry name" value="RNA_pol_bsu_CS"/>
</dbReference>
<evidence type="ECO:0000256" key="2">
    <source>
        <dbReference type="ARBA" id="ARBA00012418"/>
    </source>
</evidence>
<name>A0A6C0FDV7_9ZZZZ</name>
<feature type="compositionally biased region" description="Polar residues" evidence="9">
    <location>
        <begin position="1354"/>
        <end position="1365"/>
    </location>
</feature>
<sequence length="1580" mass="179542">MENSQIWKIIDKYFEDNPQSLVRHHVESYNDFFKNGIFQIFKEKNPIQINTRFDEKLDDYRSKCIMYFGGKNGDKIYFGKPIIYDETNTHYMCPNEARLRDMTYGMTIHYDIDIDFVDILDEGEQPTIIGEEDLDISEENEQEGGATQPKRKGKSKKKNLELTPGEFHDLKEATKKSMVDENTQKRSMTLEKILLGKFPIMLQSNYCILSGAPRDVIHSQGECTSDYGGYFIIDGKEKTVVSQEKFGDNMLYIREVNDEKFLYSAEIRSVSENVSKPIRTLSVKVKAPSNKYSFENIVVNIPNVRSPVPLFIVFRALGFISDKEIISMCLLDMEKYEDMIDLFIPSVHDAGGILSQRNALKYIALLTKGKTIPHALEILCDFFLPHIGEKNFKQKAYYLGYIVFRLLLNYTGKEEPTDRDNFKYKRIELVGSLIYDLFREYYSMQQRTIQLEFEKIAHYNQSLYANNLFGLVNQKYKDIFKERIVENGFKKAFKGDWGAYSHTKRIGVVQDLNNLSNNSKLAHLRKTNLYLDPTAKVVGPRVLHNTQWGYFDPIDTPDGGNIGLHKHLSISTYISQGYSREIIINWLREKANIKLIEDCSPILLSTLTKIFVNGSWCGSIDKPIELIEKFKLYRRNALIPIYTSISFEIKLNTIFIYTDAGRVCRPVFYFDNDSKKMSIFKNNILKQIQNNEFTWNDLITGFNKKKVKNYHPNNNEMFELYELYENIDSESNPAKLKKFIDESAIIDYIDTNESETSLIALDQNMSESTNKNYTHMEIHQSFIFGTMCNLINFPENNPATRNSFSCGQSKQACSVYHTNYQVRMDKSGIILNSGQNPLVRSRYLKHINNESNPYGENTIVAVMCYTGYNVEDAILVNEGAIKRGLFRTTYYTTYTSHEENSKTSSSEQQVSFINIENDSSVIGKKPGYDYSQLDKYGIIKVDTELNDKVIMIGTASYESSNPNKKVDESKTCKKGQLGIVDKTFITDGEEGGRIAKVRVREERIPNIGDKMASRAGQKGTIGLVIPEADMPFSKNGIRPDLIINPHAIPSRMTIGQFVETITGKACASYGAIGDCTAYNQEGSKVGIFGEMLTNVGYHSSGNEILYNGMTGEQIETEIFMGPNYYMRLKHMVKDKINYRSLGPRTALTRQAVSGRANDGGLRIGEMERDTIISHGATDFLRESMMERGDKFKMAVCNTSGMIAIYNPSKNVFISPMADGPIKFVGSVDNNSMHIENVTQFGRNFSVIEVPYSMKLLMHELMSINISMRIITEDNIEQLENMSFSNNIDLLLQEKNVDPKMIVQKIRNKLQKAVNMDTPQSINLPQTPEDSPGYNPLTPEDSPSYHPITPDSVEYQLNTPDFTPQSPNTPPGFIPQSPNTPPPASDSPNVKYYPLDVDSMSPNNSTIPAPPPGSPSPNEMQGGSQGFDFKEEELVFYRGDHKPSRAWQIKKIGDKFITIHTEDNEGLDSIDTTKIVQPNDIYPLKNYPYSSPFSESFAQNMGTNPQEMNKIKTDQPTININVAPVFKNQSKEEEVSNPDYIPSGDDMVMPGIKISNSTSKQPEPEKPNNDIFNGGLIIKKT</sequence>
<feature type="domain" description="RNA polymerase beta subunit protrusion" evidence="13">
    <location>
        <begin position="178"/>
        <end position="463"/>
    </location>
</feature>
<dbReference type="InterPro" id="IPR037033">
    <property type="entry name" value="DNA-dir_RNAP_su2_hyb_sf"/>
</dbReference>
<comment type="similarity">
    <text evidence="1">Belongs to the RNA polymerase beta chain family.</text>
</comment>
<dbReference type="InterPro" id="IPR007120">
    <property type="entry name" value="DNA-dir_RNAP_su2_dom"/>
</dbReference>
<proteinExistence type="inferred from homology"/>
<protein>
    <recommendedName>
        <fullName evidence="2">DNA-directed RNA polymerase</fullName>
        <ecNumber evidence="2">2.7.7.6</ecNumber>
    </recommendedName>
</protein>
<feature type="domain" description="RNA polymerase Rpb2" evidence="11">
    <location>
        <begin position="1159"/>
        <end position="1271"/>
    </location>
</feature>
<evidence type="ECO:0000256" key="1">
    <source>
        <dbReference type="ARBA" id="ARBA00006835"/>
    </source>
</evidence>
<evidence type="ECO:0000259" key="13">
    <source>
        <dbReference type="Pfam" id="PF04563"/>
    </source>
</evidence>
<feature type="region of interest" description="Disordered" evidence="9">
    <location>
        <begin position="1313"/>
        <end position="1424"/>
    </location>
</feature>
<dbReference type="InterPro" id="IPR014724">
    <property type="entry name" value="RNA_pol_RPB2_OB-fold"/>
</dbReference>
<dbReference type="Gene3D" id="3.90.1110.10">
    <property type="entry name" value="RNA polymerase Rpb2, domain 2"/>
    <property type="match status" value="1"/>
</dbReference>
<dbReference type="Gene3D" id="2.40.50.150">
    <property type="match status" value="1"/>
</dbReference>
<dbReference type="Gene3D" id="3.90.1800.10">
    <property type="entry name" value="RNA polymerase alpha subunit dimerisation domain"/>
    <property type="match status" value="1"/>
</dbReference>
<evidence type="ECO:0000259" key="11">
    <source>
        <dbReference type="Pfam" id="PF04560"/>
    </source>
</evidence>
<feature type="domain" description="RNA polymerase Rpb2" evidence="15">
    <location>
        <begin position="610"/>
        <end position="669"/>
    </location>
</feature>
<dbReference type="Gene3D" id="2.40.270.10">
    <property type="entry name" value="DNA-directed RNA polymerase, subunit 2, domain 6"/>
    <property type="match status" value="1"/>
</dbReference>
<dbReference type="PROSITE" id="PS01166">
    <property type="entry name" value="RNA_POL_BETA"/>
    <property type="match status" value="1"/>
</dbReference>
<feature type="region of interest" description="Disordered" evidence="9">
    <location>
        <begin position="131"/>
        <end position="158"/>
    </location>
</feature>
<accession>A0A6C0FDV7</accession>
<evidence type="ECO:0000256" key="8">
    <source>
        <dbReference type="ARBA" id="ARBA00023163"/>
    </source>
</evidence>
<evidence type="ECO:0000256" key="7">
    <source>
        <dbReference type="ARBA" id="ARBA00022833"/>
    </source>
</evidence>
<evidence type="ECO:0000256" key="3">
    <source>
        <dbReference type="ARBA" id="ARBA00022478"/>
    </source>
</evidence>
<keyword evidence="7" id="KW-0862">Zinc</keyword>
<dbReference type="InterPro" id="IPR007642">
    <property type="entry name" value="RNA_pol_Rpb2_2"/>
</dbReference>
<keyword evidence="5" id="KW-0548">Nucleotidyltransferase</keyword>
<dbReference type="Pfam" id="PF04563">
    <property type="entry name" value="RNA_pol_Rpb2_1"/>
    <property type="match status" value="2"/>
</dbReference>
<organism evidence="16">
    <name type="scientific">viral metagenome</name>
    <dbReference type="NCBI Taxonomy" id="1070528"/>
    <lineage>
        <taxon>unclassified sequences</taxon>
        <taxon>metagenomes</taxon>
        <taxon>organismal metagenomes</taxon>
    </lineage>
</organism>
<evidence type="ECO:0000256" key="5">
    <source>
        <dbReference type="ARBA" id="ARBA00022695"/>
    </source>
</evidence>
<dbReference type="PANTHER" id="PTHR20856">
    <property type="entry name" value="DNA-DIRECTED RNA POLYMERASE I SUBUNIT 2"/>
    <property type="match status" value="1"/>
</dbReference>
<dbReference type="GO" id="GO:0003899">
    <property type="term" value="F:DNA-directed RNA polymerase activity"/>
    <property type="evidence" value="ECO:0007669"/>
    <property type="project" value="UniProtKB-EC"/>
</dbReference>
<dbReference type="Pfam" id="PF04561">
    <property type="entry name" value="RNA_pol_Rpb2_2"/>
    <property type="match status" value="1"/>
</dbReference>
<dbReference type="CDD" id="cd00653">
    <property type="entry name" value="RNA_pol_B_RPB2"/>
    <property type="match status" value="1"/>
</dbReference>
<dbReference type="GO" id="GO:0032549">
    <property type="term" value="F:ribonucleoside binding"/>
    <property type="evidence" value="ECO:0007669"/>
    <property type="project" value="InterPro"/>
</dbReference>
<evidence type="ECO:0000256" key="4">
    <source>
        <dbReference type="ARBA" id="ARBA00022679"/>
    </source>
</evidence>
<feature type="compositionally biased region" description="Acidic residues" evidence="9">
    <location>
        <begin position="131"/>
        <end position="142"/>
    </location>
</feature>
<dbReference type="GO" id="GO:0003677">
    <property type="term" value="F:DNA binding"/>
    <property type="evidence" value="ECO:0007669"/>
    <property type="project" value="InterPro"/>
</dbReference>
<keyword evidence="6" id="KW-0479">Metal-binding</keyword>
<feature type="compositionally biased region" description="Pro residues" evidence="9">
    <location>
        <begin position="1366"/>
        <end position="1384"/>
    </location>
</feature>
<dbReference type="InterPro" id="IPR007644">
    <property type="entry name" value="RNA_pol_bsu_protrusion"/>
</dbReference>
<feature type="region of interest" description="Disordered" evidence="9">
    <location>
        <begin position="1529"/>
        <end position="1580"/>
    </location>
</feature>
<dbReference type="GO" id="GO:0046872">
    <property type="term" value="F:metal ion binding"/>
    <property type="evidence" value="ECO:0007669"/>
    <property type="project" value="UniProtKB-KW"/>
</dbReference>
<dbReference type="InterPro" id="IPR015712">
    <property type="entry name" value="DNA-dir_RNA_pol_su2"/>
</dbReference>
<dbReference type="EC" id="2.7.7.6" evidence="2"/>
<dbReference type="GO" id="GO:0000428">
    <property type="term" value="C:DNA-directed RNA polymerase complex"/>
    <property type="evidence" value="ECO:0007669"/>
    <property type="project" value="UniProtKB-KW"/>
</dbReference>